<evidence type="ECO:0000313" key="1">
    <source>
        <dbReference type="Proteomes" id="UP000887565"/>
    </source>
</evidence>
<protein>
    <submittedName>
        <fullName evidence="2">Uncharacterized protein</fullName>
    </submittedName>
</protein>
<keyword evidence="1" id="KW-1185">Reference proteome</keyword>
<accession>A0A915IA17</accession>
<sequence>MITCTFRNATRSSFALFLGGLTRPHFYGSYNLKHAFSKKPLFFELKFKICTGAGGWTIFFDNITSKSSK</sequence>
<dbReference type="WBParaSite" id="nRc.2.0.1.t10131-RA">
    <property type="protein sequence ID" value="nRc.2.0.1.t10131-RA"/>
    <property type="gene ID" value="nRc.2.0.1.g10131"/>
</dbReference>
<reference evidence="2" key="1">
    <citation type="submission" date="2022-11" db="UniProtKB">
        <authorList>
            <consortium name="WormBaseParasite"/>
        </authorList>
    </citation>
    <scope>IDENTIFICATION</scope>
</reference>
<name>A0A915IA17_ROMCU</name>
<proteinExistence type="predicted"/>
<evidence type="ECO:0000313" key="2">
    <source>
        <dbReference type="WBParaSite" id="nRc.2.0.1.t10131-RA"/>
    </source>
</evidence>
<dbReference type="Proteomes" id="UP000887565">
    <property type="component" value="Unplaced"/>
</dbReference>
<organism evidence="1 2">
    <name type="scientific">Romanomermis culicivorax</name>
    <name type="common">Nematode worm</name>
    <dbReference type="NCBI Taxonomy" id="13658"/>
    <lineage>
        <taxon>Eukaryota</taxon>
        <taxon>Metazoa</taxon>
        <taxon>Ecdysozoa</taxon>
        <taxon>Nematoda</taxon>
        <taxon>Enoplea</taxon>
        <taxon>Dorylaimia</taxon>
        <taxon>Mermithida</taxon>
        <taxon>Mermithoidea</taxon>
        <taxon>Mermithidae</taxon>
        <taxon>Romanomermis</taxon>
    </lineage>
</organism>
<dbReference type="AlphaFoldDB" id="A0A915IA17"/>